<comment type="caution">
    <text evidence="1">The sequence shown here is derived from an EMBL/GenBank/DDBJ whole genome shotgun (WGS) entry which is preliminary data.</text>
</comment>
<keyword evidence="2" id="KW-1185">Reference proteome</keyword>
<dbReference type="AlphaFoldDB" id="W4LHI7"/>
<reference evidence="1 2" key="1">
    <citation type="journal article" date="2014" name="Nature">
        <title>An environmental bacterial taxon with a large and distinct metabolic repertoire.</title>
        <authorList>
            <person name="Wilson M.C."/>
            <person name="Mori T."/>
            <person name="Ruckert C."/>
            <person name="Uria A.R."/>
            <person name="Helf M.J."/>
            <person name="Takada K."/>
            <person name="Gernert C."/>
            <person name="Steffens U.A."/>
            <person name="Heycke N."/>
            <person name="Schmitt S."/>
            <person name="Rinke C."/>
            <person name="Helfrich E.J."/>
            <person name="Brachmann A.O."/>
            <person name="Gurgui C."/>
            <person name="Wakimoto T."/>
            <person name="Kracht M."/>
            <person name="Crusemann M."/>
            <person name="Hentschel U."/>
            <person name="Abe I."/>
            <person name="Matsunaga S."/>
            <person name="Kalinowski J."/>
            <person name="Takeyama H."/>
            <person name="Piel J."/>
        </authorList>
    </citation>
    <scope>NUCLEOTIDE SEQUENCE [LARGE SCALE GENOMIC DNA]</scope>
    <source>
        <strain evidence="2">TSY1</strain>
    </source>
</reference>
<gene>
    <name evidence="1" type="ORF">ETSY1_23665</name>
</gene>
<evidence type="ECO:0000313" key="1">
    <source>
        <dbReference type="EMBL" id="ETW97190.1"/>
    </source>
</evidence>
<accession>W4LHI7</accession>
<organism evidence="1 2">
    <name type="scientific">Entotheonella factor</name>
    <dbReference type="NCBI Taxonomy" id="1429438"/>
    <lineage>
        <taxon>Bacteria</taxon>
        <taxon>Pseudomonadati</taxon>
        <taxon>Nitrospinota/Tectimicrobiota group</taxon>
        <taxon>Candidatus Tectimicrobiota</taxon>
        <taxon>Candidatus Entotheonellia</taxon>
        <taxon>Candidatus Entotheonellales</taxon>
        <taxon>Candidatus Entotheonellaceae</taxon>
        <taxon>Candidatus Entotheonella</taxon>
    </lineage>
</organism>
<dbReference type="HOGENOM" id="CLU_1709875_0_0_7"/>
<dbReference type="Proteomes" id="UP000019141">
    <property type="component" value="Unassembled WGS sequence"/>
</dbReference>
<name>W4LHI7_ENTF1</name>
<protein>
    <submittedName>
        <fullName evidence="1">Uncharacterized protein</fullName>
    </submittedName>
</protein>
<dbReference type="EMBL" id="AZHW01000695">
    <property type="protein sequence ID" value="ETW97190.1"/>
    <property type="molecule type" value="Genomic_DNA"/>
</dbReference>
<sequence>MEAAQRFADSNPSRPVIPVLLPGASCQPDLPVFLATNHWVDMRDGICTAAVDALIWGITGEPPAVDASQTPVQASGAKAMPSQSVSCCELGNILQQNFDQVQLRLAHLHGQLAAFGLSAPPYIRIDAGQAEKDFNVCKQQLADHVASCPGALT</sequence>
<proteinExistence type="predicted"/>
<evidence type="ECO:0000313" key="2">
    <source>
        <dbReference type="Proteomes" id="UP000019141"/>
    </source>
</evidence>